<dbReference type="InterPro" id="IPR041698">
    <property type="entry name" value="Methyltransf_25"/>
</dbReference>
<dbReference type="GO" id="GO:0008168">
    <property type="term" value="F:methyltransferase activity"/>
    <property type="evidence" value="ECO:0007669"/>
    <property type="project" value="UniProtKB-KW"/>
</dbReference>
<dbReference type="Proteomes" id="UP000617681">
    <property type="component" value="Chromosome"/>
</dbReference>
<dbReference type="Proteomes" id="UP000596145">
    <property type="component" value="Chromosome"/>
</dbReference>
<dbReference type="SUPFAM" id="SSF53335">
    <property type="entry name" value="S-adenosyl-L-methionine-dependent methyltransferases"/>
    <property type="match status" value="1"/>
</dbReference>
<accession>A0A7T4EF62</accession>
<name>A0A7T4EF62_9CORY</name>
<dbReference type="AlphaFoldDB" id="A0A7T4EF62"/>
<dbReference type="PANTHER" id="PTHR43861">
    <property type="entry name" value="TRANS-ACONITATE 2-METHYLTRANSFERASE-RELATED"/>
    <property type="match status" value="1"/>
</dbReference>
<keyword evidence="3" id="KW-0489">Methyltransferase</keyword>
<reference evidence="3 5" key="1">
    <citation type="submission" date="2020-12" db="EMBL/GenBank/DDBJ databases">
        <title>FDA dAtabase for Regulatory Grade micrObial Sequences (FDA-ARGOS): Supporting development and validation of Infectious Disease Dx tests.</title>
        <authorList>
            <person name="Sproer C."/>
            <person name="Gronow S."/>
            <person name="Severitt S."/>
            <person name="Schroder I."/>
            <person name="Tallon L."/>
            <person name="Sadzewicz L."/>
            <person name="Zhao X."/>
            <person name="Boylan J."/>
            <person name="Ott S."/>
            <person name="Bowen H."/>
            <person name="Vavikolanu K."/>
            <person name="Mehta A."/>
            <person name="Aluvathingal J."/>
            <person name="Nadendla S."/>
            <person name="Lowell S."/>
            <person name="Myers T."/>
            <person name="Yan Y."/>
            <person name="Sichtig H."/>
        </authorList>
    </citation>
    <scope>NUCLEOTIDE SEQUENCE [LARGE SCALE GENOMIC DNA]</scope>
    <source>
        <strain evidence="3 5">FDAARGOS_1053</strain>
        <strain evidence="4">FDAARGOS_1191</strain>
    </source>
</reference>
<evidence type="ECO:0000313" key="5">
    <source>
        <dbReference type="Proteomes" id="UP000596145"/>
    </source>
</evidence>
<dbReference type="GeneID" id="92759481"/>
<dbReference type="CDD" id="cd02440">
    <property type="entry name" value="AdoMet_MTases"/>
    <property type="match status" value="1"/>
</dbReference>
<evidence type="ECO:0000313" key="3">
    <source>
        <dbReference type="EMBL" id="QQB46243.1"/>
    </source>
</evidence>
<dbReference type="Gene3D" id="3.40.50.150">
    <property type="entry name" value="Vaccinia Virus protein VP39"/>
    <property type="match status" value="1"/>
</dbReference>
<feature type="domain" description="Methyltransferase" evidence="2">
    <location>
        <begin position="42"/>
        <end position="128"/>
    </location>
</feature>
<dbReference type="PANTHER" id="PTHR43861:SF3">
    <property type="entry name" value="PUTATIVE (AFU_ORTHOLOGUE AFUA_2G14390)-RELATED"/>
    <property type="match status" value="1"/>
</dbReference>
<dbReference type="InterPro" id="IPR029063">
    <property type="entry name" value="SAM-dependent_MTases_sf"/>
</dbReference>
<evidence type="ECO:0000313" key="4">
    <source>
        <dbReference type="EMBL" id="QRP71292.1"/>
    </source>
</evidence>
<sequence>MVSTAEEWDERYRQVDRMWSGNPNESLIYAVQALALSPGKAADVGCGEGADALWLSDAGWQVTAFDPSAVAVSRARSADADGAVEWRVCGIEDFPDSPTYDLVTAMYPVLPPTQEACDQLRRLLAPGGVLLFVHHHGSFDCLTPAMVAELSDARVLINETRSRHVTHGTGSHHHDDHIVAVTFPH</sequence>
<dbReference type="OrthoDB" id="9786503at2"/>
<protein>
    <submittedName>
        <fullName evidence="3">Class I SAM-dependent methyltransferase</fullName>
    </submittedName>
</protein>
<evidence type="ECO:0000256" key="1">
    <source>
        <dbReference type="ARBA" id="ARBA00022679"/>
    </source>
</evidence>
<dbReference type="RefSeq" id="WP_005390235.1">
    <property type="nucleotide sequence ID" value="NZ_CP066007.1"/>
</dbReference>
<keyword evidence="1 3" id="KW-0808">Transferase</keyword>
<organism evidence="3 5">
    <name type="scientific">Corynebacterium glucuronolyticum</name>
    <dbReference type="NCBI Taxonomy" id="39791"/>
    <lineage>
        <taxon>Bacteria</taxon>
        <taxon>Bacillati</taxon>
        <taxon>Actinomycetota</taxon>
        <taxon>Actinomycetes</taxon>
        <taxon>Mycobacteriales</taxon>
        <taxon>Corynebacteriaceae</taxon>
        <taxon>Corynebacterium</taxon>
    </lineage>
</organism>
<dbReference type="EMBL" id="CP066007">
    <property type="protein sequence ID" value="QQB46243.1"/>
    <property type="molecule type" value="Genomic_DNA"/>
</dbReference>
<dbReference type="GO" id="GO:0032259">
    <property type="term" value="P:methylation"/>
    <property type="evidence" value="ECO:0007669"/>
    <property type="project" value="UniProtKB-KW"/>
</dbReference>
<gene>
    <name evidence="3" type="ORF">I6I10_12500</name>
    <name evidence="4" type="ORF">I6J21_03855</name>
</gene>
<dbReference type="Pfam" id="PF13649">
    <property type="entry name" value="Methyltransf_25"/>
    <property type="match status" value="1"/>
</dbReference>
<proteinExistence type="predicted"/>
<dbReference type="EMBL" id="CP069534">
    <property type="protein sequence ID" value="QRP71292.1"/>
    <property type="molecule type" value="Genomic_DNA"/>
</dbReference>
<evidence type="ECO:0000259" key="2">
    <source>
        <dbReference type="Pfam" id="PF13649"/>
    </source>
</evidence>